<feature type="region of interest" description="Disordered" evidence="1">
    <location>
        <begin position="88"/>
        <end position="127"/>
    </location>
</feature>
<evidence type="ECO:0000313" key="3">
    <source>
        <dbReference type="Proteomes" id="UP000035034"/>
    </source>
</evidence>
<keyword evidence="3" id="KW-1185">Reference proteome</keyword>
<organism evidence="2 3">
    <name type="scientific">Gordonia effusa NBRC 100432</name>
    <dbReference type="NCBI Taxonomy" id="1077974"/>
    <lineage>
        <taxon>Bacteria</taxon>
        <taxon>Bacillati</taxon>
        <taxon>Actinomycetota</taxon>
        <taxon>Actinomycetes</taxon>
        <taxon>Mycobacteriales</taxon>
        <taxon>Gordoniaceae</taxon>
        <taxon>Gordonia</taxon>
    </lineage>
</organism>
<accession>H0R4E7</accession>
<dbReference type="Proteomes" id="UP000035034">
    <property type="component" value="Unassembled WGS sequence"/>
</dbReference>
<comment type="caution">
    <text evidence="2">The sequence shown here is derived from an EMBL/GenBank/DDBJ whole genome shotgun (WGS) entry which is preliminary data.</text>
</comment>
<dbReference type="AlphaFoldDB" id="H0R4E7"/>
<proteinExistence type="predicted"/>
<evidence type="ECO:0000256" key="1">
    <source>
        <dbReference type="SAM" id="MobiDB-lite"/>
    </source>
</evidence>
<sequence>MRTFGIDPGDAIDVGQHKMFFDVSAQIKREIFSATTVGEVGDELTGDGVQPGQSLVTVEFENGAVGAVDDHRAGRRGSLLTKRIAKMPSNTSGVIAGRRLGDSSRSGKSIENRRRGHGRKPTRDTRL</sequence>
<evidence type="ECO:0000313" key="2">
    <source>
        <dbReference type="EMBL" id="GAB19948.1"/>
    </source>
</evidence>
<protein>
    <submittedName>
        <fullName evidence="2">Uncharacterized protein</fullName>
    </submittedName>
</protein>
<dbReference type="EMBL" id="BAEH01000098">
    <property type="protein sequence ID" value="GAB19948.1"/>
    <property type="molecule type" value="Genomic_DNA"/>
</dbReference>
<gene>
    <name evidence="2" type="ORF">GOEFS_098_00140</name>
</gene>
<dbReference type="STRING" id="1077974.GOEFS_098_00140"/>
<reference evidence="2 3" key="1">
    <citation type="submission" date="2011-12" db="EMBL/GenBank/DDBJ databases">
        <title>Whole genome shotgun sequence of Gordonia effusa NBRC 100432.</title>
        <authorList>
            <person name="Yoshida I."/>
            <person name="Takarada H."/>
            <person name="Hosoyama A."/>
            <person name="Tsuchikane K."/>
            <person name="Katsumata H."/>
            <person name="Yamazaki S."/>
            <person name="Fujita N."/>
        </authorList>
    </citation>
    <scope>NUCLEOTIDE SEQUENCE [LARGE SCALE GENOMIC DNA]</scope>
    <source>
        <strain evidence="2 3">NBRC 100432</strain>
    </source>
</reference>
<name>H0R4E7_9ACTN</name>